<dbReference type="OrthoDB" id="7506908at2"/>
<protein>
    <recommendedName>
        <fullName evidence="2">Cupin type-1 domain-containing protein</fullName>
    </recommendedName>
</protein>
<feature type="domain" description="Cupin type-1" evidence="2">
    <location>
        <begin position="66"/>
        <end position="129"/>
    </location>
</feature>
<dbReference type="SUPFAM" id="SSF51182">
    <property type="entry name" value="RmlC-like cupins"/>
    <property type="match status" value="1"/>
</dbReference>
<feature type="chain" id="PRO_5015595178" description="Cupin type-1 domain-containing protein" evidence="1">
    <location>
        <begin position="25"/>
        <end position="164"/>
    </location>
</feature>
<evidence type="ECO:0000313" key="3">
    <source>
        <dbReference type="EMBL" id="PWB94390.1"/>
    </source>
</evidence>
<evidence type="ECO:0000256" key="1">
    <source>
        <dbReference type="SAM" id="SignalP"/>
    </source>
</evidence>
<evidence type="ECO:0000313" key="4">
    <source>
        <dbReference type="Proteomes" id="UP000245137"/>
    </source>
</evidence>
<dbReference type="Proteomes" id="UP000245137">
    <property type="component" value="Unassembled WGS sequence"/>
</dbReference>
<dbReference type="RefSeq" id="WP_108916880.1">
    <property type="nucleotide sequence ID" value="NZ_BGJY01000003.1"/>
</dbReference>
<dbReference type="Gene3D" id="2.60.120.10">
    <property type="entry name" value="Jelly Rolls"/>
    <property type="match status" value="1"/>
</dbReference>
<comment type="caution">
    <text evidence="3">The sequence shown here is derived from an EMBL/GenBank/DDBJ whole genome shotgun (WGS) entry which is preliminary data.</text>
</comment>
<dbReference type="InterPro" id="IPR014710">
    <property type="entry name" value="RmlC-like_jellyroll"/>
</dbReference>
<keyword evidence="1" id="KW-0732">Signal</keyword>
<dbReference type="AlphaFoldDB" id="A0A2U1SS16"/>
<reference evidence="3 4" key="1">
    <citation type="journal article" date="2018" name="Appl. Microbiol. Biotechnol.">
        <title>Co-cultivation of the strictly anaerobic methanogen Methanosarcina barkeri with aerobic methanotrophs in an oxygen-limited membrane bioreactor.</title>
        <authorList>
            <person name="In 't Zandt M.H."/>
            <person name="van den Bosch T.J.M."/>
            <person name="Rijkers R."/>
            <person name="van Kessel M.A.H.J."/>
            <person name="Jetten M.S.M."/>
            <person name="Welte C.U."/>
        </authorList>
    </citation>
    <scope>NUCLEOTIDE SEQUENCE [LARGE SCALE GENOMIC DNA]</scope>
    <source>
        <strain evidence="3 4">DSM 17706</strain>
    </source>
</reference>
<sequence length="164" mass="17368">MRRALAIIAAATVAALFSASPTAADQVGTHKVLMPDDLRFTAAPASLPAGAEAAVLFGDPTKEGLFVMRLKAPQGYRIPPHMHPKAEVVSVVSGRMRLGLGAAADRASVEELPPGAFSIMPPGVAHYAFFDQETVIQIDGMGPWAIDYVNPKDDPRNQIAPAQR</sequence>
<gene>
    <name evidence="3" type="ORF">C5689_08275</name>
</gene>
<dbReference type="InterPro" id="IPR006045">
    <property type="entry name" value="Cupin_1"/>
</dbReference>
<accession>A0A2U1SS16</accession>
<keyword evidence="4" id="KW-1185">Reference proteome</keyword>
<organism evidence="3 4">
    <name type="scientific">Methylosinus sporium</name>
    <dbReference type="NCBI Taxonomy" id="428"/>
    <lineage>
        <taxon>Bacteria</taxon>
        <taxon>Pseudomonadati</taxon>
        <taxon>Pseudomonadota</taxon>
        <taxon>Alphaproteobacteria</taxon>
        <taxon>Hyphomicrobiales</taxon>
        <taxon>Methylocystaceae</taxon>
        <taxon>Methylosinus</taxon>
    </lineage>
</organism>
<proteinExistence type="predicted"/>
<evidence type="ECO:0000259" key="2">
    <source>
        <dbReference type="Pfam" id="PF00190"/>
    </source>
</evidence>
<feature type="signal peptide" evidence="1">
    <location>
        <begin position="1"/>
        <end position="24"/>
    </location>
</feature>
<dbReference type="CDD" id="cd06989">
    <property type="entry name" value="cupin_DRT102"/>
    <property type="match status" value="1"/>
</dbReference>
<name>A0A2U1SS16_METSR</name>
<dbReference type="EMBL" id="PUIV01000009">
    <property type="protein sequence ID" value="PWB94390.1"/>
    <property type="molecule type" value="Genomic_DNA"/>
</dbReference>
<dbReference type="Pfam" id="PF00190">
    <property type="entry name" value="Cupin_1"/>
    <property type="match status" value="1"/>
</dbReference>
<dbReference type="InterPro" id="IPR011051">
    <property type="entry name" value="RmlC_Cupin_sf"/>
</dbReference>